<organism evidence="6 7">
    <name type="scientific">Sutcliffiella horikoshii</name>
    <dbReference type="NCBI Taxonomy" id="79883"/>
    <lineage>
        <taxon>Bacteria</taxon>
        <taxon>Bacillati</taxon>
        <taxon>Bacillota</taxon>
        <taxon>Bacilli</taxon>
        <taxon>Bacillales</taxon>
        <taxon>Bacillaceae</taxon>
        <taxon>Sutcliffiella</taxon>
    </lineage>
</organism>
<dbReference type="PANTHER" id="PTHR43723:SF1">
    <property type="entry name" value="COBALT TRANSPORT PROTEIN CBIQ"/>
    <property type="match status" value="1"/>
</dbReference>
<dbReference type="InterPro" id="IPR052770">
    <property type="entry name" value="Cobalt_transport_CbiQ"/>
</dbReference>
<dbReference type="AlphaFoldDB" id="A0A5D4TDJ0"/>
<dbReference type="PANTHER" id="PTHR43723">
    <property type="entry name" value="COBALT TRANSPORT PROTEIN CBIQ"/>
    <property type="match status" value="1"/>
</dbReference>
<feature type="transmembrane region" description="Helical" evidence="5">
    <location>
        <begin position="21"/>
        <end position="51"/>
    </location>
</feature>
<name>A0A5D4TDJ0_9BACI</name>
<feature type="transmembrane region" description="Helical" evidence="5">
    <location>
        <begin position="63"/>
        <end position="83"/>
    </location>
</feature>
<dbReference type="EMBL" id="VTET01000002">
    <property type="protein sequence ID" value="TYS73840.1"/>
    <property type="molecule type" value="Genomic_DNA"/>
</dbReference>
<dbReference type="InterPro" id="IPR003339">
    <property type="entry name" value="ABC/ECF_trnsptr_transmembrane"/>
</dbReference>
<sequence length="264" mass="30727">MQLELYKNKSWMHDINPSFKLSGMVLLFIGVLFIHNINVMLNLTGVLLLVYLLMTGQSYKLKLLLLVPFFFLFFTSAISMVLFGRGDTIWFEFGLINVSEESFYRGVHLGLRSLAFAFCGLIFALTTQPVYLFYSLMQQWKLPPKFAYSFMAGIRLLPLILEEFLTLRKALIVRGVEQKGSLLKKVYFYSIPLLSQSIRRAHRIAVAMEAKRFSNHDNRTYYYQMGYSRKDLWFVLLILLMIALSLYLGIRLPYVPVTDVRYNG</sequence>
<accession>A0A5D4TDJ0</accession>
<gene>
    <name evidence="6" type="ORF">FZC75_05865</name>
</gene>
<dbReference type="RefSeq" id="WP_148978733.1">
    <property type="nucleotide sequence ID" value="NZ_JBNILM010000003.1"/>
</dbReference>
<evidence type="ECO:0000256" key="2">
    <source>
        <dbReference type="ARBA" id="ARBA00022692"/>
    </source>
</evidence>
<dbReference type="GO" id="GO:0043190">
    <property type="term" value="C:ATP-binding cassette (ABC) transporter complex"/>
    <property type="evidence" value="ECO:0007669"/>
    <property type="project" value="TreeGrafter"/>
</dbReference>
<dbReference type="GO" id="GO:0006824">
    <property type="term" value="P:cobalt ion transport"/>
    <property type="evidence" value="ECO:0007669"/>
    <property type="project" value="TreeGrafter"/>
</dbReference>
<reference evidence="6 7" key="1">
    <citation type="submission" date="2019-08" db="EMBL/GenBank/DDBJ databases">
        <title>Bacillus genomes from the desert of Cuatro Cienegas, Coahuila.</title>
        <authorList>
            <person name="Olmedo-Alvarez G."/>
        </authorList>
    </citation>
    <scope>NUCLEOTIDE SEQUENCE [LARGE SCALE GENOMIC DNA]</scope>
    <source>
        <strain evidence="6 7">CH98b_3T</strain>
    </source>
</reference>
<keyword evidence="2 5" id="KW-0812">Transmembrane</keyword>
<dbReference type="Pfam" id="PF02361">
    <property type="entry name" value="CbiQ"/>
    <property type="match status" value="1"/>
</dbReference>
<evidence type="ECO:0000256" key="4">
    <source>
        <dbReference type="ARBA" id="ARBA00023136"/>
    </source>
</evidence>
<evidence type="ECO:0000313" key="7">
    <source>
        <dbReference type="Proteomes" id="UP000324517"/>
    </source>
</evidence>
<dbReference type="OrthoDB" id="92887at2"/>
<comment type="subcellular location">
    <subcellularLocation>
        <location evidence="1">Membrane</location>
        <topology evidence="1">Multi-pass membrane protein</topology>
    </subcellularLocation>
</comment>
<evidence type="ECO:0000256" key="5">
    <source>
        <dbReference type="SAM" id="Phobius"/>
    </source>
</evidence>
<feature type="transmembrane region" description="Helical" evidence="5">
    <location>
        <begin position="232"/>
        <end position="250"/>
    </location>
</feature>
<comment type="caution">
    <text evidence="6">The sequence shown here is derived from an EMBL/GenBank/DDBJ whole genome shotgun (WGS) entry which is preliminary data.</text>
</comment>
<evidence type="ECO:0000256" key="1">
    <source>
        <dbReference type="ARBA" id="ARBA00004141"/>
    </source>
</evidence>
<keyword evidence="4 5" id="KW-0472">Membrane</keyword>
<dbReference type="CDD" id="cd16914">
    <property type="entry name" value="EcfT"/>
    <property type="match status" value="1"/>
</dbReference>
<proteinExistence type="predicted"/>
<keyword evidence="3 5" id="KW-1133">Transmembrane helix</keyword>
<dbReference type="Proteomes" id="UP000324517">
    <property type="component" value="Unassembled WGS sequence"/>
</dbReference>
<evidence type="ECO:0000313" key="6">
    <source>
        <dbReference type="EMBL" id="TYS73840.1"/>
    </source>
</evidence>
<evidence type="ECO:0000256" key="3">
    <source>
        <dbReference type="ARBA" id="ARBA00022989"/>
    </source>
</evidence>
<protein>
    <submittedName>
        <fullName evidence="6">Energy-coupling factor transporter transmembrane protein EcfT</fullName>
    </submittedName>
</protein>
<feature type="transmembrane region" description="Helical" evidence="5">
    <location>
        <begin position="114"/>
        <end position="134"/>
    </location>
</feature>